<dbReference type="GO" id="GO:0006935">
    <property type="term" value="P:chemotaxis"/>
    <property type="evidence" value="ECO:0007669"/>
    <property type="project" value="UniProtKB-UniRule"/>
</dbReference>
<dbReference type="EC" id="3.5.1.44" evidence="3"/>
<dbReference type="GO" id="GO:0050568">
    <property type="term" value="F:protein-glutamine glutaminase activity"/>
    <property type="evidence" value="ECO:0007669"/>
    <property type="project" value="UniProtKB-UniRule"/>
</dbReference>
<comment type="similarity">
    <text evidence="3">Belongs to the CheD family.</text>
</comment>
<dbReference type="HAMAP" id="MF_01440">
    <property type="entry name" value="CheD"/>
    <property type="match status" value="1"/>
</dbReference>
<evidence type="ECO:0000256" key="2">
    <source>
        <dbReference type="ARBA" id="ARBA00022801"/>
    </source>
</evidence>
<dbReference type="Gene3D" id="3.30.1330.200">
    <property type="match status" value="1"/>
</dbReference>
<protein>
    <recommendedName>
        <fullName evidence="3">Probable chemoreceptor glutamine deamidase CheD</fullName>
        <ecNumber evidence="3">3.5.1.44</ecNumber>
    </recommendedName>
</protein>
<evidence type="ECO:0000256" key="3">
    <source>
        <dbReference type="HAMAP-Rule" id="MF_01440"/>
    </source>
</evidence>
<reference evidence="4 5" key="1">
    <citation type="submission" date="2018-11" db="EMBL/GenBank/DDBJ databases">
        <title>Genomic Encyclopedia of Type Strains, Phase IV (KMG-IV): sequencing the most valuable type-strain genomes for metagenomic binning, comparative biology and taxonomic classification.</title>
        <authorList>
            <person name="Goeker M."/>
        </authorList>
    </citation>
    <scope>NUCLEOTIDE SEQUENCE [LARGE SCALE GENOMIC DNA]</scope>
    <source>
        <strain evidence="4 5">DSM 102936</strain>
    </source>
</reference>
<dbReference type="CDD" id="cd16352">
    <property type="entry name" value="CheD"/>
    <property type="match status" value="1"/>
</dbReference>
<comment type="function">
    <text evidence="3">Probably deamidates glutamine residues to glutamate on methyl-accepting chemotaxis receptors (MCPs), playing an important role in chemotaxis.</text>
</comment>
<evidence type="ECO:0000313" key="4">
    <source>
        <dbReference type="EMBL" id="RPF42939.1"/>
    </source>
</evidence>
<organism evidence="4 5">
    <name type="scientific">Thermodesulfitimonas autotrophica</name>
    <dbReference type="NCBI Taxonomy" id="1894989"/>
    <lineage>
        <taxon>Bacteria</taxon>
        <taxon>Bacillati</taxon>
        <taxon>Bacillota</taxon>
        <taxon>Clostridia</taxon>
        <taxon>Thermoanaerobacterales</taxon>
        <taxon>Thermoanaerobacteraceae</taxon>
        <taxon>Thermodesulfitimonas</taxon>
    </lineage>
</organism>
<keyword evidence="2 3" id="KW-0378">Hydrolase</keyword>
<gene>
    <name evidence="3" type="primary">cheD</name>
    <name evidence="4" type="ORF">EDD75_2054</name>
</gene>
<sequence length="173" mass="18520">MQEVAKAVIPSGTPEVQVGIADWKVGKEPVILITLGLGSCVGITLYDPVHKIGGLVHVMLPRMADFSKGSGKPAKFADTGIPLLLEEVLRLGANRRLLEAKMAGGAQMFTGADNKFRFDIGERNVEVAREVLRNLGIKVVAEDVGGNRGRTMVLDTATGRVMIKTLGSQIKEI</sequence>
<keyword evidence="1 3" id="KW-0145">Chemotaxis</keyword>
<evidence type="ECO:0000256" key="1">
    <source>
        <dbReference type="ARBA" id="ARBA00022500"/>
    </source>
</evidence>
<proteinExistence type="inferred from homology"/>
<dbReference type="SUPFAM" id="SSF64438">
    <property type="entry name" value="CNF1/YfiH-like putative cysteine hydrolases"/>
    <property type="match status" value="1"/>
</dbReference>
<dbReference type="Pfam" id="PF03975">
    <property type="entry name" value="CheD"/>
    <property type="match status" value="1"/>
</dbReference>
<dbReference type="RefSeq" id="WP_123931675.1">
    <property type="nucleotide sequence ID" value="NZ_RKRE01000003.1"/>
</dbReference>
<evidence type="ECO:0000313" key="5">
    <source>
        <dbReference type="Proteomes" id="UP000282654"/>
    </source>
</evidence>
<dbReference type="AlphaFoldDB" id="A0A3N5ABG7"/>
<dbReference type="PANTHER" id="PTHR35147">
    <property type="entry name" value="CHEMORECEPTOR GLUTAMINE DEAMIDASE CHED-RELATED"/>
    <property type="match status" value="1"/>
</dbReference>
<dbReference type="OrthoDB" id="9807202at2"/>
<name>A0A3N5ABG7_9THEO</name>
<dbReference type="Proteomes" id="UP000282654">
    <property type="component" value="Unassembled WGS sequence"/>
</dbReference>
<comment type="caution">
    <text evidence="4">The sequence shown here is derived from an EMBL/GenBank/DDBJ whole genome shotgun (WGS) entry which is preliminary data.</text>
</comment>
<accession>A0A3N5ABG7</accession>
<dbReference type="InterPro" id="IPR038592">
    <property type="entry name" value="CheD-like_sf"/>
</dbReference>
<dbReference type="InterPro" id="IPR011324">
    <property type="entry name" value="Cytotoxic_necrot_fac-like_cat"/>
</dbReference>
<keyword evidence="5" id="KW-1185">Reference proteome</keyword>
<dbReference type="InterPro" id="IPR005659">
    <property type="entry name" value="Chemorcpt_Glu_NH3ase_CheD"/>
</dbReference>
<comment type="catalytic activity">
    <reaction evidence="3">
        <text>L-glutaminyl-[protein] + H2O = L-glutamyl-[protein] + NH4(+)</text>
        <dbReference type="Rhea" id="RHEA:16441"/>
        <dbReference type="Rhea" id="RHEA-COMP:10207"/>
        <dbReference type="Rhea" id="RHEA-COMP:10208"/>
        <dbReference type="ChEBI" id="CHEBI:15377"/>
        <dbReference type="ChEBI" id="CHEBI:28938"/>
        <dbReference type="ChEBI" id="CHEBI:29973"/>
        <dbReference type="ChEBI" id="CHEBI:30011"/>
        <dbReference type="EC" id="3.5.1.44"/>
    </reaction>
</comment>
<dbReference type="EMBL" id="RKRE01000003">
    <property type="protein sequence ID" value="RPF42939.1"/>
    <property type="molecule type" value="Genomic_DNA"/>
</dbReference>
<dbReference type="PANTHER" id="PTHR35147:SF1">
    <property type="entry name" value="CHEMORECEPTOR GLUTAMINE DEAMIDASE CHED-RELATED"/>
    <property type="match status" value="1"/>
</dbReference>